<dbReference type="STRING" id="1220188.A0A4S3JFC2"/>
<comment type="caution">
    <text evidence="3">The sequence shown here is derived from an EMBL/GenBank/DDBJ whole genome shotgun (WGS) entry which is preliminary data.</text>
</comment>
<reference evidence="3 4" key="1">
    <citation type="submission" date="2019-03" db="EMBL/GenBank/DDBJ databases">
        <title>The genome sequence of a newly discovered highly antifungal drug resistant Aspergillus species, Aspergillus tanneri NIH 1004.</title>
        <authorList>
            <person name="Mounaud S."/>
            <person name="Singh I."/>
            <person name="Joardar V."/>
            <person name="Pakala S."/>
            <person name="Pakala S."/>
            <person name="Venepally P."/>
            <person name="Hoover J."/>
            <person name="Nierman W."/>
            <person name="Chung J."/>
            <person name="Losada L."/>
        </authorList>
    </citation>
    <scope>NUCLEOTIDE SEQUENCE [LARGE SCALE GENOMIC DNA]</scope>
    <source>
        <strain evidence="3 4">NIH1004</strain>
    </source>
</reference>
<dbReference type="GO" id="GO:0016407">
    <property type="term" value="F:acetyltransferase activity"/>
    <property type="evidence" value="ECO:0007669"/>
    <property type="project" value="InterPro"/>
</dbReference>
<comment type="similarity">
    <text evidence="1">Belongs to the arylamine N-acetyltransferase family.</text>
</comment>
<evidence type="ECO:0000313" key="3">
    <source>
        <dbReference type="EMBL" id="THC93825.1"/>
    </source>
</evidence>
<gene>
    <name evidence="3" type="ORF">EYZ11_006677</name>
</gene>
<evidence type="ECO:0000256" key="1">
    <source>
        <dbReference type="ARBA" id="ARBA00006547"/>
    </source>
</evidence>
<dbReference type="EMBL" id="SOSA01000241">
    <property type="protein sequence ID" value="THC93825.1"/>
    <property type="molecule type" value="Genomic_DNA"/>
</dbReference>
<dbReference type="InterPro" id="IPR053710">
    <property type="entry name" value="Arylamine_NAT_domain_sf"/>
</dbReference>
<dbReference type="PANTHER" id="PTHR11786">
    <property type="entry name" value="N-HYDROXYARYLAMINE O-ACETYLTRANSFERASE"/>
    <property type="match status" value="1"/>
</dbReference>
<dbReference type="SUPFAM" id="SSF54001">
    <property type="entry name" value="Cysteine proteinases"/>
    <property type="match status" value="1"/>
</dbReference>
<dbReference type="Proteomes" id="UP000308092">
    <property type="component" value="Unassembled WGS sequence"/>
</dbReference>
<evidence type="ECO:0000313" key="4">
    <source>
        <dbReference type="Proteomes" id="UP000308092"/>
    </source>
</evidence>
<accession>A0A4S3JFC2</accession>
<protein>
    <submittedName>
        <fullName evidence="3">Uncharacterized protein</fullName>
    </submittedName>
</protein>
<feature type="compositionally biased region" description="Low complexity" evidence="2">
    <location>
        <begin position="166"/>
        <end position="180"/>
    </location>
</feature>
<sequence>MRISRCITLHPIASTSLAVLYRKLMGRQPPGRKGRGGYFMEFSIFFHHILRVLGFHVYMTGIRAHERGSHGEYQGLYELTARMHIVNIIHLPGDERYAMDVAFGGDGPINPLPMRSTQTMQNPGSQQLRHVHDHIPKQRLHTPKPWIYQYATGPISRGTPSTALPRSGSSRRTSRCRIGSPATAPSIAGRCWSCAFSALGSLTFAGREHQTWRDAACERKIQVVKKFTSLI</sequence>
<evidence type="ECO:0000256" key="2">
    <source>
        <dbReference type="SAM" id="MobiDB-lite"/>
    </source>
</evidence>
<feature type="region of interest" description="Disordered" evidence="2">
    <location>
        <begin position="157"/>
        <end position="181"/>
    </location>
</feature>
<dbReference type="Gene3D" id="3.30.2140.20">
    <property type="match status" value="1"/>
</dbReference>
<proteinExistence type="inferred from homology"/>
<dbReference type="AlphaFoldDB" id="A0A4S3JFC2"/>
<dbReference type="VEuPathDB" id="FungiDB:EYZ11_006677"/>
<dbReference type="PANTHER" id="PTHR11786:SF0">
    <property type="entry name" value="ARYLAMINE N-ACETYLTRANSFERASE 4-RELATED"/>
    <property type="match status" value="1"/>
</dbReference>
<dbReference type="InterPro" id="IPR038765">
    <property type="entry name" value="Papain-like_cys_pep_sf"/>
</dbReference>
<name>A0A4S3JFC2_9EURO</name>
<dbReference type="InterPro" id="IPR001447">
    <property type="entry name" value="Arylamine_N-AcTrfase"/>
</dbReference>
<keyword evidence="4" id="KW-1185">Reference proteome</keyword>
<organism evidence="3 4">
    <name type="scientific">Aspergillus tanneri</name>
    <dbReference type="NCBI Taxonomy" id="1220188"/>
    <lineage>
        <taxon>Eukaryota</taxon>
        <taxon>Fungi</taxon>
        <taxon>Dikarya</taxon>
        <taxon>Ascomycota</taxon>
        <taxon>Pezizomycotina</taxon>
        <taxon>Eurotiomycetes</taxon>
        <taxon>Eurotiomycetidae</taxon>
        <taxon>Eurotiales</taxon>
        <taxon>Aspergillaceae</taxon>
        <taxon>Aspergillus</taxon>
        <taxon>Aspergillus subgen. Circumdati</taxon>
    </lineage>
</organism>
<dbReference type="Pfam" id="PF00797">
    <property type="entry name" value="Acetyltransf_2"/>
    <property type="match status" value="1"/>
</dbReference>